<dbReference type="AlphaFoldDB" id="A0AAU9EGJ0"/>
<keyword evidence="5" id="KW-0479">Metal-binding</keyword>
<keyword evidence="2" id="KW-0813">Transport</keyword>
<accession>A0AAU9EGJ0</accession>
<feature type="transmembrane region" description="Helical" evidence="10">
    <location>
        <begin position="100"/>
        <end position="118"/>
    </location>
</feature>
<feature type="domain" description="Cytochrome b/b6 C-terminal region profile" evidence="11">
    <location>
        <begin position="47"/>
        <end position="119"/>
    </location>
</feature>
<reference evidence="13" key="1">
    <citation type="journal article" date="2023" name="Arch. Microbiol.">
        <title>Desulfoferula mesophilus gen. nov. sp. nov., a mesophilic sulfate-reducing bacterium isolated from a brackish lake sediment.</title>
        <authorList>
            <person name="Watanabe T."/>
            <person name="Yabe T."/>
            <person name="Tsuji J.M."/>
            <person name="Fukui M."/>
        </authorList>
    </citation>
    <scope>NUCLEOTIDE SEQUENCE [LARGE SCALE GENOMIC DNA]</scope>
    <source>
        <strain evidence="13">12FAK</strain>
    </source>
</reference>
<dbReference type="GO" id="GO:0016491">
    <property type="term" value="F:oxidoreductase activity"/>
    <property type="evidence" value="ECO:0007669"/>
    <property type="project" value="InterPro"/>
</dbReference>
<dbReference type="InterPro" id="IPR036150">
    <property type="entry name" value="Cyt_b/b6_C_sf"/>
</dbReference>
<dbReference type="RefSeq" id="WP_338599071.1">
    <property type="nucleotide sequence ID" value="NZ_AP028679.1"/>
</dbReference>
<keyword evidence="7 10" id="KW-1133">Transmembrane helix</keyword>
<keyword evidence="3" id="KW-0349">Heme</keyword>
<feature type="transmembrane region" description="Helical" evidence="10">
    <location>
        <begin position="60"/>
        <end position="80"/>
    </location>
</feature>
<evidence type="ECO:0000256" key="3">
    <source>
        <dbReference type="ARBA" id="ARBA00022617"/>
    </source>
</evidence>
<evidence type="ECO:0000256" key="6">
    <source>
        <dbReference type="ARBA" id="ARBA00022982"/>
    </source>
</evidence>
<comment type="subcellular location">
    <subcellularLocation>
        <location evidence="1">Membrane</location>
        <topology evidence="1">Multi-pass membrane protein</topology>
    </subcellularLocation>
</comment>
<organism evidence="12 13">
    <name type="scientific">Desulfoferula mesophila</name>
    <dbReference type="NCBI Taxonomy" id="3058419"/>
    <lineage>
        <taxon>Bacteria</taxon>
        <taxon>Pseudomonadati</taxon>
        <taxon>Thermodesulfobacteriota</taxon>
        <taxon>Desulfarculia</taxon>
        <taxon>Desulfarculales</taxon>
        <taxon>Desulfarculaceae</taxon>
        <taxon>Desulfoferula</taxon>
    </lineage>
</organism>
<evidence type="ECO:0000256" key="8">
    <source>
        <dbReference type="ARBA" id="ARBA00023004"/>
    </source>
</evidence>
<sequence>MAESTRANLIKKEGLASLAALALLGLAAVFYPLAPVSHAPSDQAQAPWIFLGLQELLRYLPVRVGGLLLPGLGLALLALLPWLARGGSPAAPSYTRPRPLDLAAWAVLLAWAGLTWWAF</sequence>
<evidence type="ECO:0000256" key="2">
    <source>
        <dbReference type="ARBA" id="ARBA00022448"/>
    </source>
</evidence>
<keyword evidence="9 10" id="KW-0472">Membrane</keyword>
<dbReference type="GO" id="GO:0016020">
    <property type="term" value="C:membrane"/>
    <property type="evidence" value="ECO:0007669"/>
    <property type="project" value="UniProtKB-SubCell"/>
</dbReference>
<dbReference type="Proteomes" id="UP001366166">
    <property type="component" value="Chromosome"/>
</dbReference>
<evidence type="ECO:0000256" key="1">
    <source>
        <dbReference type="ARBA" id="ARBA00004141"/>
    </source>
</evidence>
<evidence type="ECO:0000256" key="10">
    <source>
        <dbReference type="SAM" id="Phobius"/>
    </source>
</evidence>
<dbReference type="GO" id="GO:0009055">
    <property type="term" value="F:electron transfer activity"/>
    <property type="evidence" value="ECO:0007669"/>
    <property type="project" value="InterPro"/>
</dbReference>
<evidence type="ECO:0000256" key="9">
    <source>
        <dbReference type="ARBA" id="ARBA00023136"/>
    </source>
</evidence>
<dbReference type="EMBL" id="AP028679">
    <property type="protein sequence ID" value="BEQ15110.1"/>
    <property type="molecule type" value="Genomic_DNA"/>
</dbReference>
<dbReference type="InterPro" id="IPR005798">
    <property type="entry name" value="Cyt_b/b6_C"/>
</dbReference>
<name>A0AAU9EGJ0_9BACT</name>
<dbReference type="Pfam" id="PF00032">
    <property type="entry name" value="Cytochrom_B_C"/>
    <property type="match status" value="1"/>
</dbReference>
<dbReference type="KEGG" id="dmp:FAK_21760"/>
<keyword evidence="8" id="KW-0408">Iron</keyword>
<evidence type="ECO:0000259" key="11">
    <source>
        <dbReference type="PROSITE" id="PS51003"/>
    </source>
</evidence>
<dbReference type="InterPro" id="IPR027387">
    <property type="entry name" value="Cytb/b6-like_sf"/>
</dbReference>
<dbReference type="SUPFAM" id="SSF81648">
    <property type="entry name" value="a domain/subunit of cytochrome bc1 complex (Ubiquinol-cytochrome c reductase)"/>
    <property type="match status" value="1"/>
</dbReference>
<protein>
    <recommendedName>
        <fullName evidence="11">Cytochrome b/b6 C-terminal region profile domain-containing protein</fullName>
    </recommendedName>
</protein>
<evidence type="ECO:0000256" key="4">
    <source>
        <dbReference type="ARBA" id="ARBA00022692"/>
    </source>
</evidence>
<evidence type="ECO:0000313" key="13">
    <source>
        <dbReference type="Proteomes" id="UP001366166"/>
    </source>
</evidence>
<evidence type="ECO:0000256" key="5">
    <source>
        <dbReference type="ARBA" id="ARBA00022723"/>
    </source>
</evidence>
<keyword evidence="6" id="KW-0249">Electron transport</keyword>
<dbReference type="Gene3D" id="1.20.810.10">
    <property type="entry name" value="Cytochrome Bc1 Complex, Chain C"/>
    <property type="match status" value="1"/>
</dbReference>
<dbReference type="PROSITE" id="PS51003">
    <property type="entry name" value="CYTB_CTER"/>
    <property type="match status" value="1"/>
</dbReference>
<keyword evidence="4 10" id="KW-0812">Transmembrane</keyword>
<proteinExistence type="predicted"/>
<evidence type="ECO:0000313" key="12">
    <source>
        <dbReference type="EMBL" id="BEQ15110.1"/>
    </source>
</evidence>
<dbReference type="GO" id="GO:0046872">
    <property type="term" value="F:metal ion binding"/>
    <property type="evidence" value="ECO:0007669"/>
    <property type="project" value="UniProtKB-KW"/>
</dbReference>
<evidence type="ECO:0000256" key="7">
    <source>
        <dbReference type="ARBA" id="ARBA00022989"/>
    </source>
</evidence>
<keyword evidence="13" id="KW-1185">Reference proteome</keyword>
<gene>
    <name evidence="12" type="ORF">FAK_21760</name>
</gene>